<proteinExistence type="predicted"/>
<name>A0A2G9TQ46_TELCI</name>
<gene>
    <name evidence="1" type="ORF">TELCIR_19116</name>
</gene>
<dbReference type="Proteomes" id="UP000230423">
    <property type="component" value="Unassembled WGS sequence"/>
</dbReference>
<dbReference type="OrthoDB" id="5788704at2759"/>
<dbReference type="EMBL" id="KZ357877">
    <property type="protein sequence ID" value="PIO59420.1"/>
    <property type="molecule type" value="Genomic_DNA"/>
</dbReference>
<organism evidence="1 2">
    <name type="scientific">Teladorsagia circumcincta</name>
    <name type="common">Brown stomach worm</name>
    <name type="synonym">Ostertagia circumcincta</name>
    <dbReference type="NCBI Taxonomy" id="45464"/>
    <lineage>
        <taxon>Eukaryota</taxon>
        <taxon>Metazoa</taxon>
        <taxon>Ecdysozoa</taxon>
        <taxon>Nematoda</taxon>
        <taxon>Chromadorea</taxon>
        <taxon>Rhabditida</taxon>
        <taxon>Rhabditina</taxon>
        <taxon>Rhabditomorpha</taxon>
        <taxon>Strongyloidea</taxon>
        <taxon>Trichostrongylidae</taxon>
        <taxon>Teladorsagia</taxon>
    </lineage>
</organism>
<evidence type="ECO:0000313" key="2">
    <source>
        <dbReference type="Proteomes" id="UP000230423"/>
    </source>
</evidence>
<keyword evidence="2" id="KW-1185">Reference proteome</keyword>
<sequence>MHCGLPMTDDVWRYFLKDADATGGEKPDASQTVLGWEWEWLRQVAALPKNDLDLADPYRPAVQLKLQCEEYWIALSPDPDFPSQAPQVKCAYQQGFLFDWSVDKDSNPEACSTLADLVQRYYDYCSVLDLAILQIKLLNNDKMTLLGYSFLDEDCECLTVQVRPRNFTDETIVIHVDWQNPTDFPRFISSTEERRFRNLDCDVWDNADSLCNNLAKFLEEERNEED</sequence>
<accession>A0A2G9TQ46</accession>
<protein>
    <submittedName>
        <fullName evidence="1">Uncharacterized protein</fullName>
    </submittedName>
</protein>
<reference evidence="1 2" key="1">
    <citation type="submission" date="2015-09" db="EMBL/GenBank/DDBJ databases">
        <title>Draft genome of the parasitic nematode Teladorsagia circumcincta isolate WARC Sus (inbred).</title>
        <authorList>
            <person name="Mitreva M."/>
        </authorList>
    </citation>
    <scope>NUCLEOTIDE SEQUENCE [LARGE SCALE GENOMIC DNA]</scope>
    <source>
        <strain evidence="1 2">S</strain>
    </source>
</reference>
<evidence type="ECO:0000313" key="1">
    <source>
        <dbReference type="EMBL" id="PIO59420.1"/>
    </source>
</evidence>
<dbReference type="AlphaFoldDB" id="A0A2G9TQ46"/>